<evidence type="ECO:0000256" key="2">
    <source>
        <dbReference type="ARBA" id="ARBA00022692"/>
    </source>
</evidence>
<dbReference type="AlphaFoldDB" id="A0A956NFL1"/>
<feature type="transmembrane region" description="Helical" evidence="6">
    <location>
        <begin position="154"/>
        <end position="172"/>
    </location>
</feature>
<dbReference type="GO" id="GO:0016020">
    <property type="term" value="C:membrane"/>
    <property type="evidence" value="ECO:0007669"/>
    <property type="project" value="UniProtKB-SubCell"/>
</dbReference>
<dbReference type="InterPro" id="IPR051533">
    <property type="entry name" value="WaaL-like"/>
</dbReference>
<proteinExistence type="predicted"/>
<feature type="transmembrane region" description="Helical" evidence="6">
    <location>
        <begin position="393"/>
        <end position="418"/>
    </location>
</feature>
<evidence type="ECO:0000256" key="3">
    <source>
        <dbReference type="ARBA" id="ARBA00022989"/>
    </source>
</evidence>
<evidence type="ECO:0000256" key="4">
    <source>
        <dbReference type="ARBA" id="ARBA00023136"/>
    </source>
</evidence>
<feature type="transmembrane region" description="Helical" evidence="6">
    <location>
        <begin position="184"/>
        <end position="205"/>
    </location>
</feature>
<organism evidence="8 9">
    <name type="scientific">Eiseniibacteriota bacterium</name>
    <dbReference type="NCBI Taxonomy" id="2212470"/>
    <lineage>
        <taxon>Bacteria</taxon>
        <taxon>Candidatus Eiseniibacteriota</taxon>
    </lineage>
</organism>
<feature type="domain" description="O-antigen ligase-related" evidence="7">
    <location>
        <begin position="268"/>
        <end position="407"/>
    </location>
</feature>
<reference evidence="8" key="1">
    <citation type="submission" date="2020-04" db="EMBL/GenBank/DDBJ databases">
        <authorList>
            <person name="Zhang T."/>
        </authorList>
    </citation>
    <scope>NUCLEOTIDE SEQUENCE</scope>
    <source>
        <strain evidence="8">HKST-UBA02</strain>
    </source>
</reference>
<feature type="transmembrane region" description="Helical" evidence="6">
    <location>
        <begin position="307"/>
        <end position="324"/>
    </location>
</feature>
<evidence type="ECO:0000256" key="1">
    <source>
        <dbReference type="ARBA" id="ARBA00004141"/>
    </source>
</evidence>
<feature type="transmembrane region" description="Helical" evidence="6">
    <location>
        <begin position="66"/>
        <end position="87"/>
    </location>
</feature>
<evidence type="ECO:0000256" key="5">
    <source>
        <dbReference type="SAM" id="MobiDB-lite"/>
    </source>
</evidence>
<dbReference type="PANTHER" id="PTHR37422:SF13">
    <property type="entry name" value="LIPOPOLYSACCHARIDE BIOSYNTHESIS PROTEIN PA4999-RELATED"/>
    <property type="match status" value="1"/>
</dbReference>
<evidence type="ECO:0000256" key="6">
    <source>
        <dbReference type="SAM" id="Phobius"/>
    </source>
</evidence>
<feature type="transmembrane region" description="Helical" evidence="6">
    <location>
        <begin position="284"/>
        <end position="300"/>
    </location>
</feature>
<name>A0A956NFL1_UNCEI</name>
<dbReference type="Proteomes" id="UP000739538">
    <property type="component" value="Unassembled WGS sequence"/>
</dbReference>
<gene>
    <name evidence="8" type="ORF">KDA27_20735</name>
</gene>
<comment type="subcellular location">
    <subcellularLocation>
        <location evidence="1">Membrane</location>
        <topology evidence="1">Multi-pass membrane protein</topology>
    </subcellularLocation>
</comment>
<evidence type="ECO:0000313" key="9">
    <source>
        <dbReference type="Proteomes" id="UP000739538"/>
    </source>
</evidence>
<sequence length="522" mass="59115">MTRSALRRRSKGPNVRYGRPKYHRPVQESALSAWILIPIVAIVGAFVASQFFALNPRYIKLMAGALAVLVILRSSFPAAVTFFLLVFPVPTFVFVSDTNLLLIGLLLAVWVVNMAMGRFPKPMRSPVDWAIWIYLGIHALSFINIETAEGIDKGFGAYLYLASGAFLFWLLYNGLRTERHLHRAFVVLGVVSLFVNISAFVEHFFHFDLVPEWFLHRAGQTRNDIRVGGVFGFHGLLADFNAIVFYLQVYMGMRSRGRWLKAYYYGLAAFGLIVILWTVNRGGAIAWALGGLYFLALMRHRIDWVKAIVVTPAVVAAYFLYQSIRDIGTSKVLLFARIAGTQLERGVPDNRVQVWTQVVRRIPEHLWIGHGPYYELGGFGDAKVSYPHSAYLFYLYTTGILGLTAWLWILIKLTIVTFPGFKVDFRRASFVKGAQAVLHIQILMFAAAQVRDEHQRGNVYLYVMWILFGLGAVAARLVKEERIRVRESQDRDLDLDPDPGLDEVQPPGRAWGRLAVGERRPT</sequence>
<feature type="transmembrane region" description="Helical" evidence="6">
    <location>
        <begin position="459"/>
        <end position="478"/>
    </location>
</feature>
<dbReference type="Pfam" id="PF04932">
    <property type="entry name" value="Wzy_C"/>
    <property type="match status" value="1"/>
</dbReference>
<dbReference type="PANTHER" id="PTHR37422">
    <property type="entry name" value="TEICHURONIC ACID BIOSYNTHESIS PROTEIN TUAE"/>
    <property type="match status" value="1"/>
</dbReference>
<evidence type="ECO:0000313" key="8">
    <source>
        <dbReference type="EMBL" id="MCA9758233.1"/>
    </source>
</evidence>
<keyword evidence="4 6" id="KW-0472">Membrane</keyword>
<keyword evidence="8" id="KW-0436">Ligase</keyword>
<feature type="region of interest" description="Disordered" evidence="5">
    <location>
        <begin position="487"/>
        <end position="522"/>
    </location>
</feature>
<dbReference type="InterPro" id="IPR007016">
    <property type="entry name" value="O-antigen_ligase-rel_domated"/>
</dbReference>
<feature type="transmembrane region" description="Helical" evidence="6">
    <location>
        <begin position="430"/>
        <end position="447"/>
    </location>
</feature>
<dbReference type="GO" id="GO:0016874">
    <property type="term" value="F:ligase activity"/>
    <property type="evidence" value="ECO:0007669"/>
    <property type="project" value="UniProtKB-KW"/>
</dbReference>
<feature type="transmembrane region" description="Helical" evidence="6">
    <location>
        <begin position="225"/>
        <end position="250"/>
    </location>
</feature>
<dbReference type="EMBL" id="JAGQHS010000153">
    <property type="protein sequence ID" value="MCA9758233.1"/>
    <property type="molecule type" value="Genomic_DNA"/>
</dbReference>
<keyword evidence="3 6" id="KW-1133">Transmembrane helix</keyword>
<keyword evidence="2 6" id="KW-0812">Transmembrane</keyword>
<feature type="transmembrane region" description="Helical" evidence="6">
    <location>
        <begin position="31"/>
        <end position="54"/>
    </location>
</feature>
<feature type="transmembrane region" description="Helical" evidence="6">
    <location>
        <begin position="99"/>
        <end position="117"/>
    </location>
</feature>
<evidence type="ECO:0000259" key="7">
    <source>
        <dbReference type="Pfam" id="PF04932"/>
    </source>
</evidence>
<reference evidence="8" key="2">
    <citation type="journal article" date="2021" name="Microbiome">
        <title>Successional dynamics and alternative stable states in a saline activated sludge microbial community over 9 years.</title>
        <authorList>
            <person name="Wang Y."/>
            <person name="Ye J."/>
            <person name="Ju F."/>
            <person name="Liu L."/>
            <person name="Boyd J.A."/>
            <person name="Deng Y."/>
            <person name="Parks D.H."/>
            <person name="Jiang X."/>
            <person name="Yin X."/>
            <person name="Woodcroft B.J."/>
            <person name="Tyson G.W."/>
            <person name="Hugenholtz P."/>
            <person name="Polz M.F."/>
            <person name="Zhang T."/>
        </authorList>
    </citation>
    <scope>NUCLEOTIDE SEQUENCE</scope>
    <source>
        <strain evidence="8">HKST-UBA02</strain>
    </source>
</reference>
<protein>
    <submittedName>
        <fullName evidence="8">O-antigen ligase family protein</fullName>
    </submittedName>
</protein>
<comment type="caution">
    <text evidence="8">The sequence shown here is derived from an EMBL/GenBank/DDBJ whole genome shotgun (WGS) entry which is preliminary data.</text>
</comment>
<feature type="transmembrane region" description="Helical" evidence="6">
    <location>
        <begin position="262"/>
        <end position="278"/>
    </location>
</feature>
<accession>A0A956NFL1</accession>